<dbReference type="GO" id="GO:1990841">
    <property type="term" value="F:promoter-specific chromatin binding"/>
    <property type="evidence" value="ECO:0007669"/>
    <property type="project" value="TreeGrafter"/>
</dbReference>
<dbReference type="GO" id="GO:0006367">
    <property type="term" value="P:transcription initiation at RNA polymerase II promoter"/>
    <property type="evidence" value="ECO:0007669"/>
    <property type="project" value="TreeGrafter"/>
</dbReference>
<dbReference type="Proteomes" id="UP000324800">
    <property type="component" value="Unassembled WGS sequence"/>
</dbReference>
<evidence type="ECO:0000256" key="3">
    <source>
        <dbReference type="ARBA" id="ARBA00023163"/>
    </source>
</evidence>
<keyword evidence="4" id="KW-0539">Nucleus</keyword>
<dbReference type="PANTHER" id="PTHR21242">
    <property type="entry name" value="TRANSCRIPTION INITIATION FACTOR TFIID SUBUNIT 10"/>
    <property type="match status" value="1"/>
</dbReference>
<name>A0A5J4WVS2_9EUKA</name>
<comment type="caution">
    <text evidence="6">The sequence shown here is derived from an EMBL/GenBank/DDBJ whole genome shotgun (WGS) entry which is preliminary data.</text>
</comment>
<evidence type="ECO:0000256" key="1">
    <source>
        <dbReference type="ARBA" id="ARBA00004123"/>
    </source>
</evidence>
<sequence>MEAQLSNAQFEDFFEGLGNAPSILPDELTDYYLRCAGCECPDIRVRRLIGVAAEKFMSDILGDAYQLSKTRDDRPGVLTVQDLSAALNEHGIHIDRPQYVAESSTTGNIAFPK</sequence>
<keyword evidence="6" id="KW-0396">Initiation factor</keyword>
<dbReference type="PRINTS" id="PR01443">
    <property type="entry name" value="TFIID30KDSUB"/>
</dbReference>
<evidence type="ECO:0000256" key="5">
    <source>
        <dbReference type="ARBA" id="ARBA00025730"/>
    </source>
</evidence>
<dbReference type="GO" id="GO:0003743">
    <property type="term" value="F:translation initiation factor activity"/>
    <property type="evidence" value="ECO:0007669"/>
    <property type="project" value="UniProtKB-KW"/>
</dbReference>
<dbReference type="GO" id="GO:0016251">
    <property type="term" value="F:RNA polymerase II general transcription initiation factor activity"/>
    <property type="evidence" value="ECO:0007669"/>
    <property type="project" value="TreeGrafter"/>
</dbReference>
<keyword evidence="2" id="KW-0805">Transcription regulation</keyword>
<organism evidence="6 7">
    <name type="scientific">Streblomastix strix</name>
    <dbReference type="NCBI Taxonomy" id="222440"/>
    <lineage>
        <taxon>Eukaryota</taxon>
        <taxon>Metamonada</taxon>
        <taxon>Preaxostyla</taxon>
        <taxon>Oxymonadida</taxon>
        <taxon>Streblomastigidae</taxon>
        <taxon>Streblomastix</taxon>
    </lineage>
</organism>
<keyword evidence="6" id="KW-0648">Protein biosynthesis</keyword>
<dbReference type="EMBL" id="SNRW01000817">
    <property type="protein sequence ID" value="KAA6399117.1"/>
    <property type="molecule type" value="Genomic_DNA"/>
</dbReference>
<evidence type="ECO:0000313" key="6">
    <source>
        <dbReference type="EMBL" id="KAA6399117.1"/>
    </source>
</evidence>
<dbReference type="InterPro" id="IPR003923">
    <property type="entry name" value="TAF10"/>
</dbReference>
<dbReference type="OrthoDB" id="154356at2759"/>
<dbReference type="GO" id="GO:0005669">
    <property type="term" value="C:transcription factor TFIID complex"/>
    <property type="evidence" value="ECO:0007669"/>
    <property type="project" value="TreeGrafter"/>
</dbReference>
<dbReference type="CDD" id="cd07982">
    <property type="entry name" value="HFD_TAF10"/>
    <property type="match status" value="1"/>
</dbReference>
<reference evidence="6 7" key="1">
    <citation type="submission" date="2019-03" db="EMBL/GenBank/DDBJ databases">
        <title>Single cell metagenomics reveals metabolic interactions within the superorganism composed of flagellate Streblomastix strix and complex community of Bacteroidetes bacteria on its surface.</title>
        <authorList>
            <person name="Treitli S.C."/>
            <person name="Kolisko M."/>
            <person name="Husnik F."/>
            <person name="Keeling P."/>
            <person name="Hampl V."/>
        </authorList>
    </citation>
    <scope>NUCLEOTIDE SEQUENCE [LARGE SCALE GENOMIC DNA]</scope>
    <source>
        <strain evidence="6">ST1C</strain>
    </source>
</reference>
<comment type="similarity">
    <text evidence="5">Belongs to the TAF10 family.</text>
</comment>
<evidence type="ECO:0000313" key="7">
    <source>
        <dbReference type="Proteomes" id="UP000324800"/>
    </source>
</evidence>
<dbReference type="AlphaFoldDB" id="A0A5J4WVS2"/>
<keyword evidence="3" id="KW-0804">Transcription</keyword>
<dbReference type="Pfam" id="PF03540">
    <property type="entry name" value="TAF10"/>
    <property type="match status" value="1"/>
</dbReference>
<protein>
    <submittedName>
        <fullName evidence="6">Putative transcription initiation factor TFIID subunit</fullName>
    </submittedName>
</protein>
<accession>A0A5J4WVS2</accession>
<dbReference type="PANTHER" id="PTHR21242:SF0">
    <property type="entry name" value="TRANSCRIPTION INITIATION FACTOR TFIID SUBUNIT 10"/>
    <property type="match status" value="1"/>
</dbReference>
<proteinExistence type="inferred from homology"/>
<dbReference type="GO" id="GO:0000124">
    <property type="term" value="C:SAGA complex"/>
    <property type="evidence" value="ECO:0007669"/>
    <property type="project" value="TreeGrafter"/>
</dbReference>
<gene>
    <name evidence="6" type="ORF">EZS28_005353</name>
</gene>
<evidence type="ECO:0000256" key="2">
    <source>
        <dbReference type="ARBA" id="ARBA00023015"/>
    </source>
</evidence>
<evidence type="ECO:0000256" key="4">
    <source>
        <dbReference type="ARBA" id="ARBA00023242"/>
    </source>
</evidence>
<comment type="subcellular location">
    <subcellularLocation>
        <location evidence="1">Nucleus</location>
    </subcellularLocation>
</comment>